<keyword evidence="1" id="KW-0812">Transmembrane</keyword>
<evidence type="ECO:0000313" key="2">
    <source>
        <dbReference type="EMBL" id="GEK17516.1"/>
    </source>
</evidence>
<feature type="transmembrane region" description="Helical" evidence="1">
    <location>
        <begin position="31"/>
        <end position="49"/>
    </location>
</feature>
<keyword evidence="1" id="KW-1133">Transmembrane helix</keyword>
<keyword evidence="3" id="KW-1185">Reference proteome</keyword>
<comment type="caution">
    <text evidence="2">The sequence shown here is derived from an EMBL/GenBank/DDBJ whole genome shotgun (WGS) entry which is preliminary data.</text>
</comment>
<dbReference type="AlphaFoldDB" id="A0A510USS6"/>
<proteinExistence type="predicted"/>
<dbReference type="EMBL" id="BJUA01000005">
    <property type="protein sequence ID" value="GEK17516.1"/>
    <property type="molecule type" value="Genomic_DNA"/>
</dbReference>
<evidence type="ECO:0000256" key="1">
    <source>
        <dbReference type="SAM" id="Phobius"/>
    </source>
</evidence>
<dbReference type="RefSeq" id="WP_146805792.1">
    <property type="nucleotide sequence ID" value="NZ_BJUA01000005.1"/>
</dbReference>
<protein>
    <submittedName>
        <fullName evidence="2">Uncharacterized protein</fullName>
    </submittedName>
</protein>
<organism evidence="2 3">
    <name type="scientific">Cellulomonas persica</name>
    <dbReference type="NCBI Taxonomy" id="76861"/>
    <lineage>
        <taxon>Bacteria</taxon>
        <taxon>Bacillati</taxon>
        <taxon>Actinomycetota</taxon>
        <taxon>Actinomycetes</taxon>
        <taxon>Micrococcales</taxon>
        <taxon>Cellulomonadaceae</taxon>
        <taxon>Cellulomonas</taxon>
    </lineage>
</organism>
<keyword evidence="1" id="KW-0472">Membrane</keyword>
<gene>
    <name evidence="2" type="ORF">CPE01_12490</name>
</gene>
<evidence type="ECO:0000313" key="3">
    <source>
        <dbReference type="Proteomes" id="UP000321386"/>
    </source>
</evidence>
<accession>A0A510USS6</accession>
<feature type="transmembrane region" description="Helical" evidence="1">
    <location>
        <begin position="56"/>
        <end position="74"/>
    </location>
</feature>
<reference evidence="2 3" key="1">
    <citation type="submission" date="2019-07" db="EMBL/GenBank/DDBJ databases">
        <title>Whole genome shotgun sequence of Cellulomonas persica NBRC 101101.</title>
        <authorList>
            <person name="Hosoyama A."/>
            <person name="Uohara A."/>
            <person name="Ohji S."/>
            <person name="Ichikawa N."/>
        </authorList>
    </citation>
    <scope>NUCLEOTIDE SEQUENCE [LARGE SCALE GENOMIC DNA]</scope>
    <source>
        <strain evidence="2 3">NBRC 101101</strain>
    </source>
</reference>
<sequence length="89" mass="9407">MPLLVLVAALVGALAAWQVGRLRRRGDRRLLVLTAGVVVVLVGLGVLAWRTQAGRVAHVALVGGYVLTSVVTPIDRTRPDTPTPPSPPR</sequence>
<dbReference type="Proteomes" id="UP000321386">
    <property type="component" value="Unassembled WGS sequence"/>
</dbReference>
<name>A0A510USS6_9CELL</name>